<name>A0A8H3M6I0_9GLOM</name>
<evidence type="ECO:0000313" key="2">
    <source>
        <dbReference type="Proteomes" id="UP000615446"/>
    </source>
</evidence>
<accession>A0A8H3M6I0</accession>
<proteinExistence type="predicted"/>
<sequence length="444" mass="50955">MSDPLPILKGEIKRLGFVSNEKLSLLAHFTENVEKIAVAVSCLEDCDNDVEKRDYLRYLISQPEQPIGESERKRKAVEELTKTTSRRKQWIVNGAMREMDWYSKYWLDPMDDEQNKSLLKKITDGSFTGLYGARASGKSTRILRIINHLSKDYLCNYSSMEQINTNNNNNFWKTFGRALSIGSASRSFDSCTSIASADDFQEYFSIKSWSGDVNDRIILFIDEFDKLYQFDENIRSEFLQILRFIKNATHLFVIYAIVIVGTFSILHLDSETSSSRSNLVSPFNVKDLVHNPNFSSERVLALFTEFGNENKIKIEDEIIADIYTQTNGHAGLVCLCGRTIEDNLFSSINGDRILKYDVWERFKLNSLMDEIALYQTFRRMINSLLNTEARKAVNFFRDYFLVGDVEDEVSIVDTDSAEFLAAEGVLIPVARNRSTFKLSSPMTF</sequence>
<dbReference type="InterPro" id="IPR027417">
    <property type="entry name" value="P-loop_NTPase"/>
</dbReference>
<reference evidence="1" key="1">
    <citation type="submission" date="2019-10" db="EMBL/GenBank/DDBJ databases">
        <title>Conservation and host-specific expression of non-tandemly repeated heterogenous ribosome RNA gene in arbuscular mycorrhizal fungi.</title>
        <authorList>
            <person name="Maeda T."/>
            <person name="Kobayashi Y."/>
            <person name="Nakagawa T."/>
            <person name="Ezawa T."/>
            <person name="Yamaguchi K."/>
            <person name="Bino T."/>
            <person name="Nishimoto Y."/>
            <person name="Shigenobu S."/>
            <person name="Kawaguchi M."/>
        </authorList>
    </citation>
    <scope>NUCLEOTIDE SEQUENCE</scope>
    <source>
        <strain evidence="1">HR1</strain>
    </source>
</reference>
<dbReference type="AlphaFoldDB" id="A0A8H3M6I0"/>
<comment type="caution">
    <text evidence="1">The sequence shown here is derived from an EMBL/GenBank/DDBJ whole genome shotgun (WGS) entry which is preliminary data.</text>
</comment>
<gene>
    <name evidence="1" type="ORF">RCL2_002500800</name>
</gene>
<evidence type="ECO:0000313" key="1">
    <source>
        <dbReference type="EMBL" id="GES98461.1"/>
    </source>
</evidence>
<protein>
    <submittedName>
        <fullName evidence="1">P-loop containing nucleoside triphosphate hydrolase protein</fullName>
    </submittedName>
</protein>
<dbReference type="EMBL" id="BLAL01000270">
    <property type="protein sequence ID" value="GES98461.1"/>
    <property type="molecule type" value="Genomic_DNA"/>
</dbReference>
<dbReference type="SUPFAM" id="SSF52540">
    <property type="entry name" value="P-loop containing nucleoside triphosphate hydrolases"/>
    <property type="match status" value="1"/>
</dbReference>
<dbReference type="OrthoDB" id="2396816at2759"/>
<dbReference type="Gene3D" id="3.40.50.300">
    <property type="entry name" value="P-loop containing nucleotide triphosphate hydrolases"/>
    <property type="match status" value="1"/>
</dbReference>
<keyword evidence="1" id="KW-0378">Hydrolase</keyword>
<dbReference type="GO" id="GO:0016787">
    <property type="term" value="F:hydrolase activity"/>
    <property type="evidence" value="ECO:0007669"/>
    <property type="project" value="UniProtKB-KW"/>
</dbReference>
<organism evidence="1 2">
    <name type="scientific">Rhizophagus clarus</name>
    <dbReference type="NCBI Taxonomy" id="94130"/>
    <lineage>
        <taxon>Eukaryota</taxon>
        <taxon>Fungi</taxon>
        <taxon>Fungi incertae sedis</taxon>
        <taxon>Mucoromycota</taxon>
        <taxon>Glomeromycotina</taxon>
        <taxon>Glomeromycetes</taxon>
        <taxon>Glomerales</taxon>
        <taxon>Glomeraceae</taxon>
        <taxon>Rhizophagus</taxon>
    </lineage>
</organism>
<dbReference type="Proteomes" id="UP000615446">
    <property type="component" value="Unassembled WGS sequence"/>
</dbReference>